<dbReference type="Proteomes" id="UP000640531">
    <property type="component" value="Unassembled WGS sequence"/>
</dbReference>
<evidence type="ECO:0000313" key="2">
    <source>
        <dbReference type="Proteomes" id="UP000640531"/>
    </source>
</evidence>
<comment type="caution">
    <text evidence="1">The sequence shown here is derived from an EMBL/GenBank/DDBJ whole genome shotgun (WGS) entry which is preliminary data.</text>
</comment>
<keyword evidence="2" id="KW-1185">Reference proteome</keyword>
<reference evidence="1 2" key="1">
    <citation type="journal article" date="2020" name="ISME J.">
        <title>Comparative genomics reveals insights into cyanobacterial evolution and habitat adaptation.</title>
        <authorList>
            <person name="Chen M.Y."/>
            <person name="Teng W.K."/>
            <person name="Zhao L."/>
            <person name="Hu C.X."/>
            <person name="Zhou Y.K."/>
            <person name="Han B.P."/>
            <person name="Song L.R."/>
            <person name="Shu W.S."/>
        </authorList>
    </citation>
    <scope>NUCLEOTIDE SEQUENCE [LARGE SCALE GENOMIC DNA]</scope>
    <source>
        <strain evidence="1 2">FACHB-196</strain>
    </source>
</reference>
<dbReference type="RefSeq" id="WP_190717390.1">
    <property type="nucleotide sequence ID" value="NZ_JACJST010000020.1"/>
</dbReference>
<accession>A0ABR8FK27</accession>
<evidence type="ECO:0000313" key="1">
    <source>
        <dbReference type="EMBL" id="MBD2570032.1"/>
    </source>
</evidence>
<organism evidence="1 2">
    <name type="scientific">Anabaena lutea FACHB-196</name>
    <dbReference type="NCBI Taxonomy" id="2692881"/>
    <lineage>
        <taxon>Bacteria</taxon>
        <taxon>Bacillati</taxon>
        <taxon>Cyanobacteriota</taxon>
        <taxon>Cyanophyceae</taxon>
        <taxon>Nostocales</taxon>
        <taxon>Nostocaceae</taxon>
        <taxon>Anabaena</taxon>
    </lineage>
</organism>
<proteinExistence type="predicted"/>
<gene>
    <name evidence="1" type="ORF">H6G59_19450</name>
</gene>
<protein>
    <submittedName>
        <fullName evidence="1">Uncharacterized protein</fullName>
    </submittedName>
</protein>
<dbReference type="EMBL" id="JACJST010000020">
    <property type="protein sequence ID" value="MBD2570032.1"/>
    <property type="molecule type" value="Genomic_DNA"/>
</dbReference>
<sequence length="81" mass="9197">MTNHDKSMGAYHESKIFQIYLAGLSEAQLKTVAHELFVKLQNERALNNSLKQECNYLAIQNARLNSVCISHVQGSLMDFKL</sequence>
<name>A0ABR8FK27_9NOST</name>